<dbReference type="Proteomes" id="UP000000738">
    <property type="component" value="Chromosome"/>
</dbReference>
<dbReference type="CAZy" id="GT4">
    <property type="family name" value="Glycosyltransferase Family 4"/>
</dbReference>
<dbReference type="InterPro" id="IPR001296">
    <property type="entry name" value="Glyco_trans_1"/>
</dbReference>
<dbReference type="AlphaFoldDB" id="C5C9G5"/>
<dbReference type="EnsemblBacteria" id="ACS30117">
    <property type="protein sequence ID" value="ACS30117"/>
    <property type="gene ID" value="Mlut_05800"/>
</dbReference>
<dbReference type="PATRIC" id="fig|465515.4.peg.549"/>
<dbReference type="EC" id="2.4.1.250" evidence="6"/>
<evidence type="ECO:0000313" key="6">
    <source>
        <dbReference type="EMBL" id="SQG49071.1"/>
    </source>
</evidence>
<dbReference type="Pfam" id="PF00534">
    <property type="entry name" value="Glycos_transf_1"/>
    <property type="match status" value="1"/>
</dbReference>
<dbReference type="EMBL" id="CP001628">
    <property type="protein sequence ID" value="ACS30117.1"/>
    <property type="molecule type" value="Genomic_DNA"/>
</dbReference>
<proteinExistence type="inferred from homology"/>
<evidence type="ECO:0000313" key="7">
    <source>
        <dbReference type="Proteomes" id="UP000000738"/>
    </source>
</evidence>
<dbReference type="HOGENOM" id="CLU_009583_37_0_11"/>
<evidence type="ECO:0000313" key="8">
    <source>
        <dbReference type="Proteomes" id="UP000248985"/>
    </source>
</evidence>
<feature type="domain" description="Glycosyl transferase family 1" evidence="4">
    <location>
        <begin position="245"/>
        <end position="399"/>
    </location>
</feature>
<accession>C5C9G5</accession>
<evidence type="ECO:0000256" key="1">
    <source>
        <dbReference type="ARBA" id="ARBA00009481"/>
    </source>
</evidence>
<gene>
    <name evidence="6" type="primary">mshA_2</name>
    <name evidence="5" type="ordered locus">Mlut_05800</name>
    <name evidence="6" type="ORF">NCTC2665_01602</name>
</gene>
<keyword evidence="3 6" id="KW-0808">Transferase</keyword>
<reference evidence="5" key="1">
    <citation type="submission" date="2009-05" db="EMBL/GenBank/DDBJ databases">
        <title>Complete sequence of Micrococcus luteus NCTC 2665.</title>
        <authorList>
            <consortium name="US DOE Joint Genome Institute"/>
            <person name="Lucas S."/>
            <person name="Copeland A."/>
            <person name="Lapidus A."/>
            <person name="Glavina del Rio T."/>
            <person name="Dalin E."/>
            <person name="Tice H."/>
            <person name="Bruce D."/>
            <person name="Goodwin L."/>
            <person name="Pitluck S."/>
            <person name="Lowry S."/>
            <person name="Larimer F."/>
            <person name="Land M."/>
            <person name="Hauser L."/>
            <person name="Kyrpides N."/>
            <person name="Lykidis A."/>
            <person name="Young M."/>
            <person name="Greenblatt C."/>
        </authorList>
    </citation>
    <scope>NUCLEOTIDE SEQUENCE</scope>
    <source>
        <strain evidence="5">NCTC 2665</strain>
    </source>
</reference>
<reference evidence="7" key="2">
    <citation type="journal article" date="2010" name="J. Bacteriol.">
        <title>Genome sequence of the Fleming strain of Micrococcus luteus, a simple free-living actinobacterium.</title>
        <authorList>
            <person name="Young M."/>
            <person name="Artsatbanov V."/>
            <person name="Beller H.R."/>
            <person name="Chandra G."/>
            <person name="Chater K.F."/>
            <person name="Dover L.G."/>
            <person name="Goh E.B."/>
            <person name="Kahan T."/>
            <person name="Kaprelyants A.S."/>
            <person name="Kyrpides N."/>
            <person name="Lapidus A."/>
            <person name="Lowry S.R."/>
            <person name="Lykidis A."/>
            <person name="Mahillon J."/>
            <person name="Markowitz V."/>
            <person name="Mavromatis K."/>
            <person name="Mukamolova G.V."/>
            <person name="Oren A."/>
            <person name="Rokem J.S."/>
            <person name="Smith M.C."/>
            <person name="Young D.I."/>
            <person name="Greenblatt C.L."/>
        </authorList>
    </citation>
    <scope>NUCLEOTIDE SEQUENCE [LARGE SCALE GENOMIC DNA]</scope>
    <source>
        <strain evidence="7">ATCC 4698 / DSM 20030 / JCM 1464 / NBRC 3333 / NCIMB 9278 / NCTC 2665 / VKM Ac-2230</strain>
    </source>
</reference>
<dbReference type="EMBL" id="LS483396">
    <property type="protein sequence ID" value="SQG49071.1"/>
    <property type="molecule type" value="Genomic_DNA"/>
</dbReference>
<organism evidence="5 7">
    <name type="scientific">Micrococcus luteus (strain ATCC 4698 / DSM 20030 / JCM 1464 / CCM 169 / CCUG 5858 / IAM 1056 / NBRC 3333 / NCIMB 9278 / NCTC 2665 / VKM Ac-2230)</name>
    <name type="common">Micrococcus lysodeikticus</name>
    <dbReference type="NCBI Taxonomy" id="465515"/>
    <lineage>
        <taxon>Bacteria</taxon>
        <taxon>Bacillati</taxon>
        <taxon>Actinomycetota</taxon>
        <taxon>Actinomycetes</taxon>
        <taxon>Micrococcales</taxon>
        <taxon>Micrococcaceae</taxon>
        <taxon>Micrococcus</taxon>
    </lineage>
</organism>
<dbReference type="PANTHER" id="PTHR12526">
    <property type="entry name" value="GLYCOSYLTRANSFERASE"/>
    <property type="match status" value="1"/>
</dbReference>
<evidence type="ECO:0000256" key="3">
    <source>
        <dbReference type="ARBA" id="ARBA00022679"/>
    </source>
</evidence>
<comment type="similarity">
    <text evidence="1">Belongs to the glycosyltransferase group 1 family. Glycosyltransferase 4 subfamily.</text>
</comment>
<keyword evidence="2 6" id="KW-0328">Glycosyltransferase</keyword>
<evidence type="ECO:0000256" key="2">
    <source>
        <dbReference type="ARBA" id="ARBA00022676"/>
    </source>
</evidence>
<dbReference type="CDD" id="cd03801">
    <property type="entry name" value="GT4_PimA-like"/>
    <property type="match status" value="1"/>
</dbReference>
<dbReference type="KEGG" id="mlu:Mlut_05800"/>
<dbReference type="STRING" id="465515.Mlut_05800"/>
<dbReference type="SUPFAM" id="SSF53756">
    <property type="entry name" value="UDP-Glycosyltransferase/glycogen phosphorylase"/>
    <property type="match status" value="1"/>
</dbReference>
<dbReference type="PANTHER" id="PTHR12526:SF640">
    <property type="entry name" value="COLANIC ACID BIOSYNTHESIS GLYCOSYLTRANSFERASE WCAL-RELATED"/>
    <property type="match status" value="1"/>
</dbReference>
<dbReference type="Gene3D" id="3.40.50.2000">
    <property type="entry name" value="Glycogen Phosphorylase B"/>
    <property type="match status" value="2"/>
</dbReference>
<evidence type="ECO:0000259" key="4">
    <source>
        <dbReference type="Pfam" id="PF00534"/>
    </source>
</evidence>
<evidence type="ECO:0000313" key="5">
    <source>
        <dbReference type="EMBL" id="ACS30117.1"/>
    </source>
</evidence>
<protein>
    <submittedName>
        <fullName evidence="5 6">Glycosyltransferase</fullName>
        <ecNumber evidence="6">2.4.1.250</ecNumber>
    </submittedName>
</protein>
<reference evidence="6 8" key="3">
    <citation type="submission" date="2018-06" db="EMBL/GenBank/DDBJ databases">
        <authorList>
            <consortium name="Pathogen Informatics"/>
            <person name="Doyle S."/>
        </authorList>
    </citation>
    <scope>NUCLEOTIDE SEQUENCE [LARGE SCALE GENOMIC DNA]</scope>
    <source>
        <strain evidence="6 8">NCTC2665</strain>
    </source>
</reference>
<dbReference type="eggNOG" id="COG0438">
    <property type="taxonomic scope" value="Bacteria"/>
</dbReference>
<dbReference type="GO" id="GO:0102710">
    <property type="term" value="F:D-inositol-3-phosphate glycosyltransferase activity"/>
    <property type="evidence" value="ECO:0007669"/>
    <property type="project" value="UniProtKB-EC"/>
</dbReference>
<dbReference type="Proteomes" id="UP000248985">
    <property type="component" value="Chromosome 1"/>
</dbReference>
<name>C5C9G5_MICLC</name>
<sequence>MKILVVSYSTHPEPLQMAGALTRAGHEVQVVTAASFGRDAWIMKAARAAGRRGILGGVTREILRRELPDGLSDRQIIRGGHLNELQNLLHRKLRGDLESAGAAMLRRNDQLGERLRGQLRRRRSPMADVDMIVAQQGSAFPVFTEVGPSAVRVLNYPIAHHRWLAREMAREFALRPDRAGAIYLSDRPDEEALATLDAEIDAADHLIVGSTFVKRTCVEYGVDPERISVLPLAAVSPEFTEADHVHHFPDGEALRVVFAGQVTQRKGIYYLLDALDMLPEGMAHLVVIGEGPREIMADIRTRSDVTVLGSMPRSRLMALVSEADVSALPSLGEGFPLTQIEAMSVGTPVIVSTATFGHDVVTEGVDGFVVEPRDTEAIAQHLRALAEDRGLARRMGEAAAVTARGFTWDRYRERVVPLVEGVARGHSVTSPGSPARS</sequence>
<keyword evidence="7" id="KW-1185">Reference proteome</keyword>
<dbReference type="RefSeq" id="WP_010079252.1">
    <property type="nucleotide sequence ID" value="NZ_CABC01000056.1"/>
</dbReference>